<dbReference type="EMBL" id="JACDQQ010001157">
    <property type="protein sequence ID" value="MBA0085683.1"/>
    <property type="molecule type" value="Genomic_DNA"/>
</dbReference>
<evidence type="ECO:0000313" key="2">
    <source>
        <dbReference type="Proteomes" id="UP000567293"/>
    </source>
</evidence>
<keyword evidence="2" id="KW-1185">Reference proteome</keyword>
<sequence length="253" mass="28884">MRPATFNPSVLRRHLRRQKIADLNELKRVLGTDTALTVFRKLKQLDYRASYTHRGRFYTLGEIARFDDRGLWSHEAVWFSRHGTLLATVEAFVNRSLNGYYAAELADELHVEVQEPLRHLVQQQRLSRVEIQGQFLYTAIDSPQRRNQILARRSTQAVPLAVHSAALQLSPDELKAAILLFYGLLDEQQRRLFAGLESIRLGHGGDTLLSDFLGLDVHTVARGRQQLLDRDVIGGRMRRTGGGRIPAEKKRPT</sequence>
<dbReference type="Proteomes" id="UP000567293">
    <property type="component" value="Unassembled WGS sequence"/>
</dbReference>
<organism evidence="1 2">
    <name type="scientific">Candidatus Acidiferrum panamense</name>
    <dbReference type="NCBI Taxonomy" id="2741543"/>
    <lineage>
        <taxon>Bacteria</taxon>
        <taxon>Pseudomonadati</taxon>
        <taxon>Acidobacteriota</taxon>
        <taxon>Terriglobia</taxon>
        <taxon>Candidatus Acidiferrales</taxon>
        <taxon>Candidatus Acidiferrum</taxon>
    </lineage>
</organism>
<comment type="caution">
    <text evidence="1">The sequence shown here is derived from an EMBL/GenBank/DDBJ whole genome shotgun (WGS) entry which is preliminary data.</text>
</comment>
<accession>A0A7V8NQL5</accession>
<evidence type="ECO:0000313" key="1">
    <source>
        <dbReference type="EMBL" id="MBA0085683.1"/>
    </source>
</evidence>
<gene>
    <name evidence="1" type="ORF">HRJ53_11865</name>
</gene>
<dbReference type="AlphaFoldDB" id="A0A7V8NQL5"/>
<protein>
    <submittedName>
        <fullName evidence="1">Uncharacterized protein</fullName>
    </submittedName>
</protein>
<proteinExistence type="predicted"/>
<reference evidence="1" key="1">
    <citation type="submission" date="2020-06" db="EMBL/GenBank/DDBJ databases">
        <title>Legume-microbial interactions unlock mineral nutrients during tropical forest succession.</title>
        <authorList>
            <person name="Epihov D.Z."/>
        </authorList>
    </citation>
    <scope>NUCLEOTIDE SEQUENCE [LARGE SCALE GENOMIC DNA]</scope>
    <source>
        <strain evidence="1">Pan2503</strain>
    </source>
</reference>
<name>A0A7V8NQL5_9BACT</name>